<feature type="chain" id="PRO_5021216065" evidence="3">
    <location>
        <begin position="21"/>
        <end position="386"/>
    </location>
</feature>
<protein>
    <submittedName>
        <fullName evidence="4">Uncharacterized protein</fullName>
    </submittedName>
</protein>
<evidence type="ECO:0000256" key="1">
    <source>
        <dbReference type="SAM" id="MobiDB-lite"/>
    </source>
</evidence>
<evidence type="ECO:0000256" key="3">
    <source>
        <dbReference type="SAM" id="SignalP"/>
    </source>
</evidence>
<gene>
    <name evidence="4" type="ORF">EYF80_009613</name>
</gene>
<keyword evidence="5" id="KW-1185">Reference proteome</keyword>
<dbReference type="AlphaFoldDB" id="A0A4Z2IS41"/>
<dbReference type="EMBL" id="SRLO01000057">
    <property type="protein sequence ID" value="TNN80102.1"/>
    <property type="molecule type" value="Genomic_DNA"/>
</dbReference>
<keyword evidence="2" id="KW-0472">Membrane</keyword>
<accession>A0A4Z2IS41</accession>
<sequence length="386" mass="43108">MVPLARVLVVVGVLMLPAEGTWHLHRVPPSIQFRYIFKGNIIVVIVIIIIIIIIITLQPSSPPTTIFLPHISLPVFHWVQLWEDVWRADLALPVLFCTITIKKPRHRKRLSDILLGHVHKLRGAHFVGEPQESLVKRRRVVFLVVVLLRAARENGEKGETKRDRDTERQTEYSATYLASKHQRQSVGGAGNFAVAQHWGALWAFDYGRHSCRKEALDGLCSSSELQGRKTRATVGPNKKAEEKSLLFFPTSVDESALRTQLRDDASDRDAKHHHIRESMPSIMAAISCEVSHEAEVKHSPLQQGQLSVWVSVSQLEQTDTHLTMEPPTITGRPQARLVMMDPPLVQGPSHRHTGYSAGPDPDGGYRAATSSQSWGRDGPVSGARGR</sequence>
<keyword evidence="2" id="KW-1133">Transmembrane helix</keyword>
<dbReference type="Proteomes" id="UP000314294">
    <property type="component" value="Unassembled WGS sequence"/>
</dbReference>
<name>A0A4Z2IS41_9TELE</name>
<feature type="region of interest" description="Disordered" evidence="1">
    <location>
        <begin position="342"/>
        <end position="386"/>
    </location>
</feature>
<proteinExistence type="predicted"/>
<evidence type="ECO:0000313" key="5">
    <source>
        <dbReference type="Proteomes" id="UP000314294"/>
    </source>
</evidence>
<feature type="signal peptide" evidence="3">
    <location>
        <begin position="1"/>
        <end position="20"/>
    </location>
</feature>
<feature type="transmembrane region" description="Helical" evidence="2">
    <location>
        <begin position="36"/>
        <end position="57"/>
    </location>
</feature>
<evidence type="ECO:0000256" key="2">
    <source>
        <dbReference type="SAM" id="Phobius"/>
    </source>
</evidence>
<keyword evidence="2" id="KW-0812">Transmembrane</keyword>
<evidence type="ECO:0000313" key="4">
    <source>
        <dbReference type="EMBL" id="TNN80102.1"/>
    </source>
</evidence>
<reference evidence="4 5" key="1">
    <citation type="submission" date="2019-03" db="EMBL/GenBank/DDBJ databases">
        <title>First draft genome of Liparis tanakae, snailfish: a comprehensive survey of snailfish specific genes.</title>
        <authorList>
            <person name="Kim W."/>
            <person name="Song I."/>
            <person name="Jeong J.-H."/>
            <person name="Kim D."/>
            <person name="Kim S."/>
            <person name="Ryu S."/>
            <person name="Song J.Y."/>
            <person name="Lee S.K."/>
        </authorList>
    </citation>
    <scope>NUCLEOTIDE SEQUENCE [LARGE SCALE GENOMIC DNA]</scope>
    <source>
        <tissue evidence="4">Muscle</tissue>
    </source>
</reference>
<organism evidence="4 5">
    <name type="scientific">Liparis tanakae</name>
    <name type="common">Tanaka's snailfish</name>
    <dbReference type="NCBI Taxonomy" id="230148"/>
    <lineage>
        <taxon>Eukaryota</taxon>
        <taxon>Metazoa</taxon>
        <taxon>Chordata</taxon>
        <taxon>Craniata</taxon>
        <taxon>Vertebrata</taxon>
        <taxon>Euteleostomi</taxon>
        <taxon>Actinopterygii</taxon>
        <taxon>Neopterygii</taxon>
        <taxon>Teleostei</taxon>
        <taxon>Neoteleostei</taxon>
        <taxon>Acanthomorphata</taxon>
        <taxon>Eupercaria</taxon>
        <taxon>Perciformes</taxon>
        <taxon>Cottioidei</taxon>
        <taxon>Cottales</taxon>
        <taxon>Liparidae</taxon>
        <taxon>Liparis</taxon>
    </lineage>
</organism>
<comment type="caution">
    <text evidence="4">The sequence shown here is derived from an EMBL/GenBank/DDBJ whole genome shotgun (WGS) entry which is preliminary data.</text>
</comment>
<keyword evidence="3" id="KW-0732">Signal</keyword>